<evidence type="ECO:0000313" key="3">
    <source>
        <dbReference type="EMBL" id="CAE4601072.1"/>
    </source>
</evidence>
<keyword evidence="2" id="KW-0472">Membrane</keyword>
<dbReference type="GO" id="GO:0016020">
    <property type="term" value="C:membrane"/>
    <property type="evidence" value="ECO:0007669"/>
    <property type="project" value="InterPro"/>
</dbReference>
<reference evidence="3" key="1">
    <citation type="submission" date="2021-01" db="EMBL/GenBank/DDBJ databases">
        <authorList>
            <person name="Corre E."/>
            <person name="Pelletier E."/>
            <person name="Niang G."/>
            <person name="Scheremetjew M."/>
            <person name="Finn R."/>
            <person name="Kale V."/>
            <person name="Holt S."/>
            <person name="Cochrane G."/>
            <person name="Meng A."/>
            <person name="Brown T."/>
            <person name="Cohen L."/>
        </authorList>
    </citation>
    <scope>NUCLEOTIDE SEQUENCE</scope>
    <source>
        <strain evidence="3">CCMP3105</strain>
    </source>
</reference>
<name>A0A7S4R1U7_9DINO</name>
<dbReference type="AlphaFoldDB" id="A0A7S4R1U7"/>
<comment type="similarity">
    <text evidence="1">Belongs to the multi antimicrobial extrusion (MATE) (TC 2.A.66.1) family.</text>
</comment>
<dbReference type="NCBIfam" id="TIGR00797">
    <property type="entry name" value="matE"/>
    <property type="match status" value="1"/>
</dbReference>
<evidence type="ECO:0000256" key="2">
    <source>
        <dbReference type="SAM" id="Phobius"/>
    </source>
</evidence>
<dbReference type="InterPro" id="IPR002528">
    <property type="entry name" value="MATE_fam"/>
</dbReference>
<feature type="transmembrane region" description="Helical" evidence="2">
    <location>
        <begin position="312"/>
        <end position="331"/>
    </location>
</feature>
<gene>
    <name evidence="3" type="ORF">AMON00008_LOCUS29053</name>
</gene>
<keyword evidence="2" id="KW-0812">Transmembrane</keyword>
<evidence type="ECO:0008006" key="4">
    <source>
        <dbReference type="Google" id="ProtNLM"/>
    </source>
</evidence>
<feature type="transmembrane region" description="Helical" evidence="2">
    <location>
        <begin position="385"/>
        <end position="405"/>
    </location>
</feature>
<feature type="transmembrane region" description="Helical" evidence="2">
    <location>
        <begin position="351"/>
        <end position="373"/>
    </location>
</feature>
<accession>A0A7S4R1U7</accession>
<organism evidence="3">
    <name type="scientific">Alexandrium monilatum</name>
    <dbReference type="NCBI Taxonomy" id="311494"/>
    <lineage>
        <taxon>Eukaryota</taxon>
        <taxon>Sar</taxon>
        <taxon>Alveolata</taxon>
        <taxon>Dinophyceae</taxon>
        <taxon>Gonyaulacales</taxon>
        <taxon>Pyrocystaceae</taxon>
        <taxon>Alexandrium</taxon>
    </lineage>
</organism>
<feature type="transmembrane region" description="Helical" evidence="2">
    <location>
        <begin position="123"/>
        <end position="141"/>
    </location>
</feature>
<dbReference type="GO" id="GO:0015297">
    <property type="term" value="F:antiporter activity"/>
    <property type="evidence" value="ECO:0007669"/>
    <property type="project" value="InterPro"/>
</dbReference>
<feature type="transmembrane region" description="Helical" evidence="2">
    <location>
        <begin position="92"/>
        <end position="117"/>
    </location>
</feature>
<keyword evidence="2" id="KW-1133">Transmembrane helix</keyword>
<dbReference type="Pfam" id="PF01554">
    <property type="entry name" value="MatE"/>
    <property type="match status" value="2"/>
</dbReference>
<feature type="transmembrane region" description="Helical" evidence="2">
    <location>
        <begin position="186"/>
        <end position="210"/>
    </location>
</feature>
<evidence type="ECO:0000256" key="1">
    <source>
        <dbReference type="ARBA" id="ARBA00010199"/>
    </source>
</evidence>
<sequence>MSGLGAEAVLQFRLALPVASANLLQRLSTWVTWAAVGHLGADYLGPVTLASSVNNVLGTSVVGGLAIGVSTLASQAHGAQDAVALSRVLQRAIVVGLLGSLPCVAVLLAMKPLLLILHMGEEFTHRAASYAMCVLLVTPCMGVQRSVRIWLVSQNITTPPLVIQLVAVPVHVALTLALTFGTPLHYVGAGVAMTVSTLAQVAMMYGYILLAPRCARTWKGFSREAFRELRPYLRMALPGVLMNAEYWVGETLTFAAGELPDPDACLSALAIYQLAQTTCYQVPSAIRTAISTRIGNLLGAGEASHARAAQRAGLWLVCLWIVFPTLLFLVFTRQWGLIFTDSEPVLRLLGKMVYCMLIYSDTDALLAYYNGVLASCGQQGGSGRWAIRAYVLVGFPLALAMAFPLKLGTLGLVVGHTVGKVCHTLPCMVLSRRIDWRLEGQRAVERVQCLSADGSQVPLVPRS</sequence>
<dbReference type="GO" id="GO:0042910">
    <property type="term" value="F:xenobiotic transmembrane transporter activity"/>
    <property type="evidence" value="ECO:0007669"/>
    <property type="project" value="InterPro"/>
</dbReference>
<dbReference type="EMBL" id="HBNR01041830">
    <property type="protein sequence ID" value="CAE4601072.1"/>
    <property type="molecule type" value="Transcribed_RNA"/>
</dbReference>
<proteinExistence type="inferred from homology"/>
<dbReference type="PANTHER" id="PTHR11206">
    <property type="entry name" value="MULTIDRUG RESISTANCE PROTEIN"/>
    <property type="match status" value="1"/>
</dbReference>
<protein>
    <recommendedName>
        <fullName evidence="4">Protein DETOXIFICATION</fullName>
    </recommendedName>
</protein>
<feature type="transmembrane region" description="Helical" evidence="2">
    <location>
        <begin position="161"/>
        <end position="180"/>
    </location>
</feature>